<evidence type="ECO:0000256" key="8">
    <source>
        <dbReference type="ARBA" id="ARBA00022573"/>
    </source>
</evidence>
<dbReference type="PANTHER" id="PTHR34148">
    <property type="entry name" value="ADENOSYLCOBINAMIDE-GDP RIBAZOLETRANSFERASE"/>
    <property type="match status" value="1"/>
</dbReference>
<feature type="transmembrane region" description="Helical" evidence="19">
    <location>
        <begin position="136"/>
        <end position="154"/>
    </location>
</feature>
<proteinExistence type="inferred from homology"/>
<dbReference type="EMBL" id="CP030139">
    <property type="protein sequence ID" value="AZB73598.1"/>
    <property type="molecule type" value="Genomic_DNA"/>
</dbReference>
<dbReference type="NCBIfam" id="TIGR00317">
    <property type="entry name" value="cobS"/>
    <property type="match status" value="1"/>
</dbReference>
<comment type="catalytic activity">
    <reaction evidence="17 19">
        <text>alpha-ribazole + adenosylcob(III)inamide-GDP = adenosylcob(III)alamin + GMP + H(+)</text>
        <dbReference type="Rhea" id="RHEA:16049"/>
        <dbReference type="ChEBI" id="CHEBI:10329"/>
        <dbReference type="ChEBI" id="CHEBI:15378"/>
        <dbReference type="ChEBI" id="CHEBI:18408"/>
        <dbReference type="ChEBI" id="CHEBI:58115"/>
        <dbReference type="ChEBI" id="CHEBI:60487"/>
        <dbReference type="EC" id="2.7.8.26"/>
    </reaction>
</comment>
<evidence type="ECO:0000256" key="13">
    <source>
        <dbReference type="ARBA" id="ARBA00023136"/>
    </source>
</evidence>
<evidence type="ECO:0000256" key="6">
    <source>
        <dbReference type="ARBA" id="ARBA00015850"/>
    </source>
</evidence>
<evidence type="ECO:0000256" key="12">
    <source>
        <dbReference type="ARBA" id="ARBA00022989"/>
    </source>
</evidence>
<comment type="catalytic activity">
    <reaction evidence="18 19">
        <text>alpha-ribazole 5'-phosphate + adenosylcob(III)inamide-GDP = adenosylcob(III)alamin 5'-phosphate + GMP + H(+)</text>
        <dbReference type="Rhea" id="RHEA:23560"/>
        <dbReference type="ChEBI" id="CHEBI:15378"/>
        <dbReference type="ChEBI" id="CHEBI:57918"/>
        <dbReference type="ChEBI" id="CHEBI:58115"/>
        <dbReference type="ChEBI" id="CHEBI:60487"/>
        <dbReference type="ChEBI" id="CHEBI:60493"/>
        <dbReference type="EC" id="2.7.8.26"/>
    </reaction>
</comment>
<keyword evidence="10 19" id="KW-0812">Transmembrane</keyword>
<organism evidence="20 21">
    <name type="scientific">Synechococcus elongatus PCC 11801</name>
    <dbReference type="NCBI Taxonomy" id="2219813"/>
    <lineage>
        <taxon>Bacteria</taxon>
        <taxon>Bacillati</taxon>
        <taxon>Cyanobacteriota</taxon>
        <taxon>Cyanophyceae</taxon>
        <taxon>Synechococcales</taxon>
        <taxon>Synechococcaceae</taxon>
        <taxon>Synechococcus</taxon>
    </lineage>
</organism>
<evidence type="ECO:0000256" key="14">
    <source>
        <dbReference type="ARBA" id="ARBA00025228"/>
    </source>
</evidence>
<comment type="function">
    <text evidence="14 19">Joins adenosylcobinamide-GDP and alpha-ribazole to generate adenosylcobalamin (Ado-cobalamin). Also synthesizes adenosylcobalamin 5'-phosphate from adenosylcobinamide-GDP and alpha-ribazole 5'-phosphate.</text>
</comment>
<comment type="pathway">
    <text evidence="3 19">Cofactor biosynthesis; adenosylcobalamin biosynthesis; adenosylcobalamin from cob(II)yrinate a,c-diamide: step 7/7.</text>
</comment>
<feature type="transmembrane region" description="Helical" evidence="19">
    <location>
        <begin position="6"/>
        <end position="23"/>
    </location>
</feature>
<evidence type="ECO:0000256" key="11">
    <source>
        <dbReference type="ARBA" id="ARBA00022842"/>
    </source>
</evidence>
<keyword evidence="9 19" id="KW-0808">Transferase</keyword>
<dbReference type="Proteomes" id="UP000267249">
    <property type="component" value="Chromosome"/>
</dbReference>
<evidence type="ECO:0000256" key="10">
    <source>
        <dbReference type="ARBA" id="ARBA00022692"/>
    </source>
</evidence>
<comment type="cofactor">
    <cofactor evidence="1 19">
        <name>Mg(2+)</name>
        <dbReference type="ChEBI" id="CHEBI:18420"/>
    </cofactor>
</comment>
<evidence type="ECO:0000256" key="3">
    <source>
        <dbReference type="ARBA" id="ARBA00004663"/>
    </source>
</evidence>
<evidence type="ECO:0000256" key="1">
    <source>
        <dbReference type="ARBA" id="ARBA00001946"/>
    </source>
</evidence>
<gene>
    <name evidence="19 20" type="primary">cobS</name>
    <name evidence="20" type="ORF">DOP62_01770</name>
</gene>
<feature type="transmembrane region" description="Helical" evidence="19">
    <location>
        <begin position="61"/>
        <end position="81"/>
    </location>
</feature>
<dbReference type="AlphaFoldDB" id="A0AAN1UVC3"/>
<evidence type="ECO:0000256" key="2">
    <source>
        <dbReference type="ARBA" id="ARBA00004651"/>
    </source>
</evidence>
<evidence type="ECO:0000256" key="19">
    <source>
        <dbReference type="HAMAP-Rule" id="MF_00719"/>
    </source>
</evidence>
<dbReference type="EC" id="2.7.8.26" evidence="5 19"/>
<feature type="transmembrane region" description="Helical" evidence="19">
    <location>
        <begin position="35"/>
        <end position="55"/>
    </location>
</feature>
<evidence type="ECO:0000256" key="15">
    <source>
        <dbReference type="ARBA" id="ARBA00032605"/>
    </source>
</evidence>
<dbReference type="Pfam" id="PF02654">
    <property type="entry name" value="CobS"/>
    <property type="match status" value="1"/>
</dbReference>
<dbReference type="PANTHER" id="PTHR34148:SF1">
    <property type="entry name" value="ADENOSYLCOBINAMIDE-GDP RIBAZOLETRANSFERASE"/>
    <property type="match status" value="1"/>
</dbReference>
<evidence type="ECO:0000256" key="5">
    <source>
        <dbReference type="ARBA" id="ARBA00013200"/>
    </source>
</evidence>
<dbReference type="GO" id="GO:0009236">
    <property type="term" value="P:cobalamin biosynthetic process"/>
    <property type="evidence" value="ECO:0007669"/>
    <property type="project" value="UniProtKB-UniRule"/>
</dbReference>
<feature type="transmembrane region" description="Helical" evidence="19">
    <location>
        <begin position="108"/>
        <end position="130"/>
    </location>
</feature>
<evidence type="ECO:0000256" key="7">
    <source>
        <dbReference type="ARBA" id="ARBA00022475"/>
    </source>
</evidence>
<feature type="transmembrane region" description="Helical" evidence="19">
    <location>
        <begin position="200"/>
        <end position="219"/>
    </location>
</feature>
<reference evidence="20 21" key="1">
    <citation type="journal article" date="2018" name="Sci. Rep.">
        <title>Genome Features and Biochemical Characteristics of a Robust, Fast Growing and Naturally Transformable Cyanobacterium Synechococcus elongatus PCC 11801 Isolated from India.</title>
        <authorList>
            <person name="Jaiswal D."/>
            <person name="Sengupta A."/>
            <person name="Sohoni S."/>
            <person name="Sengupta S."/>
            <person name="Phadnavis A.G."/>
            <person name="Pakrasi H.B."/>
            <person name="Wangikar P.P."/>
        </authorList>
    </citation>
    <scope>NUCLEOTIDE SEQUENCE [LARGE SCALE GENOMIC DNA]</scope>
    <source>
        <strain evidence="20 21">PCC 11801</strain>
    </source>
</reference>
<comment type="subcellular location">
    <subcellularLocation>
        <location evidence="2 19">Cell membrane</location>
        <topology evidence="2 19">Multi-pass membrane protein</topology>
    </subcellularLocation>
</comment>
<dbReference type="HAMAP" id="MF_00719">
    <property type="entry name" value="CobS"/>
    <property type="match status" value="1"/>
</dbReference>
<keyword evidence="7 19" id="KW-1003">Cell membrane</keyword>
<evidence type="ECO:0000256" key="17">
    <source>
        <dbReference type="ARBA" id="ARBA00048623"/>
    </source>
</evidence>
<name>A0AAN1UVC3_SYNEL</name>
<evidence type="ECO:0000256" key="4">
    <source>
        <dbReference type="ARBA" id="ARBA00010561"/>
    </source>
</evidence>
<comment type="similarity">
    <text evidence="4 19">Belongs to the CobS family.</text>
</comment>
<protein>
    <recommendedName>
        <fullName evidence="6 19">Adenosylcobinamide-GDP ribazoletransferase</fullName>
        <ecNumber evidence="5 19">2.7.8.26</ecNumber>
    </recommendedName>
    <alternativeName>
        <fullName evidence="16 19">Cobalamin synthase</fullName>
    </alternativeName>
    <alternativeName>
        <fullName evidence="15 19">Cobalamin-5'-phosphate synthase</fullName>
    </alternativeName>
</protein>
<evidence type="ECO:0000256" key="18">
    <source>
        <dbReference type="ARBA" id="ARBA00049504"/>
    </source>
</evidence>
<dbReference type="RefSeq" id="WP_208676820.1">
    <property type="nucleotide sequence ID" value="NZ_CP030139.2"/>
</dbReference>
<keyword evidence="12 19" id="KW-1133">Transmembrane helix</keyword>
<keyword evidence="13 19" id="KW-0472">Membrane</keyword>
<sequence>MIRQLWAELNAAILFYTVLPLPQRWPTQFAGMSRWAPIVGVMLGLILTVSDRLLAVAQLPLPLRSLLIVLLAIALTGGLHLDGAMDTADGLAVPNPDRRLEVMSDSRTGAFGAIAAIAIISLKTLALCYLPAPRSLLILLIPVWGRWAQVLAIVRYPYLKAEGKGAIHKQTGRGAIDLLPGAIALLIGISAIARLQSLTVALQLLAIGLFWTWTTGAWLQKKLGGQTGDTYGAIVEWTEALIWVSLTIGQA</sequence>
<dbReference type="GO" id="GO:0005886">
    <property type="term" value="C:plasma membrane"/>
    <property type="evidence" value="ECO:0007669"/>
    <property type="project" value="UniProtKB-SubCell"/>
</dbReference>
<dbReference type="GO" id="GO:0008818">
    <property type="term" value="F:cobalamin 5'-phosphate synthase activity"/>
    <property type="evidence" value="ECO:0007669"/>
    <property type="project" value="UniProtKB-UniRule"/>
</dbReference>
<keyword evidence="8 19" id="KW-0169">Cobalamin biosynthesis</keyword>
<dbReference type="InterPro" id="IPR003805">
    <property type="entry name" value="CobS"/>
</dbReference>
<feature type="transmembrane region" description="Helical" evidence="19">
    <location>
        <begin position="175"/>
        <end position="194"/>
    </location>
</feature>
<evidence type="ECO:0000256" key="9">
    <source>
        <dbReference type="ARBA" id="ARBA00022679"/>
    </source>
</evidence>
<evidence type="ECO:0000313" key="21">
    <source>
        <dbReference type="Proteomes" id="UP000267249"/>
    </source>
</evidence>
<dbReference type="GO" id="GO:0051073">
    <property type="term" value="F:adenosylcobinamide-GDP ribazoletransferase activity"/>
    <property type="evidence" value="ECO:0007669"/>
    <property type="project" value="UniProtKB-UniRule"/>
</dbReference>
<accession>A0AAN1UVC3</accession>
<evidence type="ECO:0000256" key="16">
    <source>
        <dbReference type="ARBA" id="ARBA00032853"/>
    </source>
</evidence>
<keyword evidence="11 19" id="KW-0460">Magnesium</keyword>
<evidence type="ECO:0000313" key="20">
    <source>
        <dbReference type="EMBL" id="AZB73598.1"/>
    </source>
</evidence>